<comment type="caution">
    <text evidence="1">The sequence shown here is derived from an EMBL/GenBank/DDBJ whole genome shotgun (WGS) entry which is preliminary data.</text>
</comment>
<evidence type="ECO:0000313" key="2">
    <source>
        <dbReference type="Proteomes" id="UP001338125"/>
    </source>
</evidence>
<dbReference type="Proteomes" id="UP001338125">
    <property type="component" value="Unassembled WGS sequence"/>
</dbReference>
<protein>
    <submittedName>
        <fullName evidence="1">Uncharacterized protein</fullName>
    </submittedName>
</protein>
<proteinExistence type="predicted"/>
<accession>A0ABR0T297</accession>
<evidence type="ECO:0000313" key="1">
    <source>
        <dbReference type="EMBL" id="KAK5998469.1"/>
    </source>
</evidence>
<keyword evidence="2" id="KW-1185">Reference proteome</keyword>
<reference evidence="1 2" key="1">
    <citation type="submission" date="2024-01" db="EMBL/GenBank/DDBJ databases">
        <title>Complete genome of Cladobotryum mycophilum ATHUM6906.</title>
        <authorList>
            <person name="Christinaki A.C."/>
            <person name="Myridakis A.I."/>
            <person name="Kouvelis V.N."/>
        </authorList>
    </citation>
    <scope>NUCLEOTIDE SEQUENCE [LARGE SCALE GENOMIC DNA]</scope>
    <source>
        <strain evidence="1 2">ATHUM6906</strain>
    </source>
</reference>
<organism evidence="1 2">
    <name type="scientific">Cladobotryum mycophilum</name>
    <dbReference type="NCBI Taxonomy" id="491253"/>
    <lineage>
        <taxon>Eukaryota</taxon>
        <taxon>Fungi</taxon>
        <taxon>Dikarya</taxon>
        <taxon>Ascomycota</taxon>
        <taxon>Pezizomycotina</taxon>
        <taxon>Sordariomycetes</taxon>
        <taxon>Hypocreomycetidae</taxon>
        <taxon>Hypocreales</taxon>
        <taxon>Hypocreaceae</taxon>
        <taxon>Cladobotryum</taxon>
    </lineage>
</organism>
<sequence length="185" mass="20369">MAGKPQSYDPSLGRHTVSSLDFEVKEENGVKVVQVVEERENLLGITTASHAWKSDVYSIRANTPFRVVYIKHLSEPNSSVLSALYGMLRLTVNGSIVLPSFSSNLYALSKLTHEARHAAMGWAYQNLSSKTRLGVGIAVLAWGTAGLYISDRAEEKFGYTPTEQDKENLRNLAPKIITVEKGGKE</sequence>
<dbReference type="EMBL" id="JAVFKD010000001">
    <property type="protein sequence ID" value="KAK5998469.1"/>
    <property type="molecule type" value="Genomic_DNA"/>
</dbReference>
<name>A0ABR0T297_9HYPO</name>
<gene>
    <name evidence="1" type="ORF">PT974_00848</name>
</gene>